<sequence>MARNEEKQQGRLNRLWLQKEREEGRIRDVQEQRPKLSTLTSAASVKKWIPSIKNDIEYYLQQSQLSHYPERKIAEFQQNIEALEKEYKKFITKLRVFDPSCKHKPWTARPYSKRRTETVGSEKPAKDPRHSKSQDNHSESSDTPTTPPRLVHSNLTSQCPESECPDQDQPLSFDKTRLAIATAGVRHLSHQVGSCQEQSLARMLQTSLPNLTNSLVDHRCSSGNSRTQKSGRTVLSLESGHKRAIPTCSSGCEATERTTERSLNSSPTRGRTGHVLGLDCYSSSDEEDT</sequence>
<dbReference type="Pfam" id="PF06246">
    <property type="entry name" value="Isy1"/>
    <property type="match status" value="1"/>
</dbReference>
<dbReference type="KEGG" id="csem:103376744"/>
<reference evidence="2" key="2">
    <citation type="submission" date="2025-08" db="UniProtKB">
        <authorList>
            <consortium name="Ensembl"/>
        </authorList>
    </citation>
    <scope>IDENTIFICATION</scope>
</reference>
<feature type="region of interest" description="Disordered" evidence="1">
    <location>
        <begin position="250"/>
        <end position="289"/>
    </location>
</feature>
<dbReference type="InterPro" id="IPR009360">
    <property type="entry name" value="Isy1"/>
</dbReference>
<evidence type="ECO:0000313" key="2">
    <source>
        <dbReference type="Ensembl" id="ENSCSEP00000011614.1"/>
    </source>
</evidence>
<keyword evidence="3" id="KW-1185">Reference proteome</keyword>
<protein>
    <submittedName>
        <fullName evidence="2">Uncharacterized LOC103376744</fullName>
    </submittedName>
</protein>
<dbReference type="OrthoDB" id="5983780at2759"/>
<dbReference type="AlphaFoldDB" id="A0A3P8VBP2"/>
<dbReference type="RefSeq" id="XP_008305458.1">
    <property type="nucleotide sequence ID" value="XM_008307236.3"/>
</dbReference>
<dbReference type="Ensembl" id="ENSCSET00000011754.1">
    <property type="protein sequence ID" value="ENSCSEP00000011614.1"/>
    <property type="gene ID" value="ENSCSEG00000007482.1"/>
</dbReference>
<name>A0A3P8VBP2_CYNSE</name>
<feature type="region of interest" description="Disordered" evidence="1">
    <location>
        <begin position="105"/>
        <end position="170"/>
    </location>
</feature>
<dbReference type="OMA" id="PRAYCKR"/>
<feature type="compositionally biased region" description="Basic and acidic residues" evidence="1">
    <location>
        <begin position="123"/>
        <end position="140"/>
    </location>
</feature>
<dbReference type="InParanoid" id="A0A3P8VBP2"/>
<dbReference type="GeneTree" id="ENSGT00410000029447"/>
<evidence type="ECO:0000256" key="1">
    <source>
        <dbReference type="SAM" id="MobiDB-lite"/>
    </source>
</evidence>
<dbReference type="GeneID" id="103376744"/>
<reference evidence="2" key="3">
    <citation type="submission" date="2025-09" db="UniProtKB">
        <authorList>
            <consortium name="Ensembl"/>
        </authorList>
    </citation>
    <scope>IDENTIFICATION</scope>
</reference>
<accession>A0A3P8VBP2</accession>
<dbReference type="GO" id="GO:0000350">
    <property type="term" value="P:generation of catalytic spliceosome for second transesterification step"/>
    <property type="evidence" value="ECO:0007669"/>
    <property type="project" value="InterPro"/>
</dbReference>
<reference evidence="2 3" key="1">
    <citation type="journal article" date="2014" name="Nat. Genet.">
        <title>Whole-genome sequence of a flatfish provides insights into ZW sex chromosome evolution and adaptation to a benthic lifestyle.</title>
        <authorList>
            <person name="Chen S."/>
            <person name="Zhang G."/>
            <person name="Shao C."/>
            <person name="Huang Q."/>
            <person name="Liu G."/>
            <person name="Zhang P."/>
            <person name="Song W."/>
            <person name="An N."/>
            <person name="Chalopin D."/>
            <person name="Volff J.N."/>
            <person name="Hong Y."/>
            <person name="Li Q."/>
            <person name="Sha Z."/>
            <person name="Zhou H."/>
            <person name="Xie M."/>
            <person name="Yu Q."/>
            <person name="Liu Y."/>
            <person name="Xiang H."/>
            <person name="Wang N."/>
            <person name="Wu K."/>
            <person name="Yang C."/>
            <person name="Zhou Q."/>
            <person name="Liao X."/>
            <person name="Yang L."/>
            <person name="Hu Q."/>
            <person name="Zhang J."/>
            <person name="Meng L."/>
            <person name="Jin L."/>
            <person name="Tian Y."/>
            <person name="Lian J."/>
            <person name="Yang J."/>
            <person name="Miao G."/>
            <person name="Liu S."/>
            <person name="Liang Z."/>
            <person name="Yan F."/>
            <person name="Li Y."/>
            <person name="Sun B."/>
            <person name="Zhang H."/>
            <person name="Zhang J."/>
            <person name="Zhu Y."/>
            <person name="Du M."/>
            <person name="Zhao Y."/>
            <person name="Schartl M."/>
            <person name="Tang Q."/>
            <person name="Wang J."/>
        </authorList>
    </citation>
    <scope>NUCLEOTIDE SEQUENCE</scope>
</reference>
<evidence type="ECO:0000313" key="3">
    <source>
        <dbReference type="Proteomes" id="UP000265120"/>
    </source>
</evidence>
<organism evidence="2 3">
    <name type="scientific">Cynoglossus semilaevis</name>
    <name type="common">Tongue sole</name>
    <dbReference type="NCBI Taxonomy" id="244447"/>
    <lineage>
        <taxon>Eukaryota</taxon>
        <taxon>Metazoa</taxon>
        <taxon>Chordata</taxon>
        <taxon>Craniata</taxon>
        <taxon>Vertebrata</taxon>
        <taxon>Euteleostomi</taxon>
        <taxon>Actinopterygii</taxon>
        <taxon>Neopterygii</taxon>
        <taxon>Teleostei</taxon>
        <taxon>Neoteleostei</taxon>
        <taxon>Acanthomorphata</taxon>
        <taxon>Carangaria</taxon>
        <taxon>Pleuronectiformes</taxon>
        <taxon>Pleuronectoidei</taxon>
        <taxon>Cynoglossidae</taxon>
        <taxon>Cynoglossinae</taxon>
        <taxon>Cynoglossus</taxon>
    </lineage>
</organism>
<dbReference type="Proteomes" id="UP000265120">
    <property type="component" value="Chromosome 2"/>
</dbReference>
<proteinExistence type="predicted"/>